<dbReference type="Proteomes" id="UP000290289">
    <property type="component" value="Chromosome 13"/>
</dbReference>
<evidence type="ECO:0000313" key="5">
    <source>
        <dbReference type="Proteomes" id="UP000290289"/>
    </source>
</evidence>
<dbReference type="Pfam" id="PF13812">
    <property type="entry name" value="PPR_3"/>
    <property type="match status" value="1"/>
</dbReference>
<keyword evidence="5" id="KW-1185">Reference proteome</keyword>
<feature type="repeat" description="PPR" evidence="3">
    <location>
        <begin position="361"/>
        <end position="395"/>
    </location>
</feature>
<dbReference type="PANTHER" id="PTHR47936">
    <property type="entry name" value="PPR_LONG DOMAIN-CONTAINING PROTEIN"/>
    <property type="match status" value="1"/>
</dbReference>
<dbReference type="GO" id="GO:0010019">
    <property type="term" value="P:chloroplast-nucleus signaling pathway"/>
    <property type="evidence" value="ECO:0007669"/>
    <property type="project" value="TreeGrafter"/>
</dbReference>
<accession>A0A498I5I2</accession>
<organism evidence="4 5">
    <name type="scientific">Malus domestica</name>
    <name type="common">Apple</name>
    <name type="synonym">Pyrus malus</name>
    <dbReference type="NCBI Taxonomy" id="3750"/>
    <lineage>
        <taxon>Eukaryota</taxon>
        <taxon>Viridiplantae</taxon>
        <taxon>Streptophyta</taxon>
        <taxon>Embryophyta</taxon>
        <taxon>Tracheophyta</taxon>
        <taxon>Spermatophyta</taxon>
        <taxon>Magnoliopsida</taxon>
        <taxon>eudicotyledons</taxon>
        <taxon>Gunneridae</taxon>
        <taxon>Pentapetalae</taxon>
        <taxon>rosids</taxon>
        <taxon>fabids</taxon>
        <taxon>Rosales</taxon>
        <taxon>Rosaceae</taxon>
        <taxon>Amygdaloideae</taxon>
        <taxon>Maleae</taxon>
        <taxon>Malus</taxon>
    </lineage>
</organism>
<reference evidence="4 5" key="1">
    <citation type="submission" date="2018-10" db="EMBL/GenBank/DDBJ databases">
        <title>A high-quality apple genome assembly.</title>
        <authorList>
            <person name="Hu J."/>
        </authorList>
    </citation>
    <scope>NUCLEOTIDE SEQUENCE [LARGE SCALE GENOMIC DNA]</scope>
    <source>
        <strain evidence="5">cv. HFTH1</strain>
        <tissue evidence="4">Young leaf</tissue>
    </source>
</reference>
<sequence>MPLTHLFPPDFFLPGRRLVFQLKILCDFSSPSSHSAADLSRALFGFKLSDGNWTIPPTHTIKDHRHESDIINSVSALNHPSIFESHQPSAGASLKMLRSFQNPNLYSISKTHIKLLHYFLSNHLCTTTEPTQVPESPDLPNWVKFLDTKHPEAAGLDEDFIIPSLANWVEAPMLKDPKKAVKLPVVEIADTDIDIISRVLKNQHPSLENVAQALSGIVLDLSNGLVERVLRRFSNEWVPAFGFFTWAKMQTGYRHAPEVYNFMVDILGKAEKFDIMWDLVIEMDKIGERYVSLDTMSKVMRRLARAGRYKEAIDAFRGIEQFGVSKDVLSLNALMGALVKERSVELAHEIFLEFKESIPLNVSTFNVLIHGWCKYRNLDIARKTMEEMEKHRFKPDVFSYTSLIEAYCNDKDFRKVAEVLGEMKDKGCEPNAVTYTIIMHALGKAREITKALDIYEKMKMSGCIPDTSFYSSLIFLLGKAGRLKDVQEIVEDMEKQGIKLDVLAYNTLINIASTHSQEEAALKWLKKMEEDLCKPDLKTYAPLLKLFCRKKRMRVLCFLLDHMFKNDIGIEGGTYALLVRGLCMNGKLATACSFFEEMVLKGFSPKDSTYSMLIKELEGKSMQKEKKHVERLMLQARGQEIMGNDSAVSTVEESNAQGACVSVM</sequence>
<evidence type="ECO:0000256" key="1">
    <source>
        <dbReference type="ARBA" id="ARBA00007626"/>
    </source>
</evidence>
<dbReference type="Pfam" id="PF01535">
    <property type="entry name" value="PPR"/>
    <property type="match status" value="2"/>
</dbReference>
<dbReference type="PROSITE" id="PS51375">
    <property type="entry name" value="PPR"/>
    <property type="match status" value="6"/>
</dbReference>
<protein>
    <recommendedName>
        <fullName evidence="6">Pentacotripeptide-repeat region of PRORP domain-containing protein</fullName>
    </recommendedName>
</protein>
<dbReference type="InterPro" id="IPR002885">
    <property type="entry name" value="PPR_rpt"/>
</dbReference>
<name>A0A498I5I2_MALDO</name>
<comment type="similarity">
    <text evidence="1">Belongs to the PPR family. P subfamily.</text>
</comment>
<proteinExistence type="inferred from homology"/>
<comment type="caution">
    <text evidence="4">The sequence shown here is derived from an EMBL/GenBank/DDBJ whole genome shotgun (WGS) entry which is preliminary data.</text>
</comment>
<dbReference type="PANTHER" id="PTHR47936:SF1">
    <property type="entry name" value="PENTATRICOPEPTIDE REPEAT-CONTAINING PROTEIN GUN1, CHLOROPLASTIC"/>
    <property type="match status" value="1"/>
</dbReference>
<feature type="repeat" description="PPR" evidence="3">
    <location>
        <begin position="396"/>
        <end position="430"/>
    </location>
</feature>
<dbReference type="AlphaFoldDB" id="A0A498I5I2"/>
<feature type="repeat" description="PPR" evidence="3">
    <location>
        <begin position="431"/>
        <end position="465"/>
    </location>
</feature>
<evidence type="ECO:0008006" key="6">
    <source>
        <dbReference type="Google" id="ProtNLM"/>
    </source>
</evidence>
<keyword evidence="2" id="KW-0677">Repeat</keyword>
<evidence type="ECO:0000256" key="2">
    <source>
        <dbReference type="ARBA" id="ARBA00022737"/>
    </source>
</evidence>
<dbReference type="Pfam" id="PF13041">
    <property type="entry name" value="PPR_2"/>
    <property type="match status" value="2"/>
</dbReference>
<feature type="repeat" description="PPR" evidence="3">
    <location>
        <begin position="501"/>
        <end position="535"/>
    </location>
</feature>
<evidence type="ECO:0000313" key="4">
    <source>
        <dbReference type="EMBL" id="RXH78159.1"/>
    </source>
</evidence>
<dbReference type="NCBIfam" id="TIGR00756">
    <property type="entry name" value="PPR"/>
    <property type="match status" value="4"/>
</dbReference>
<feature type="repeat" description="PPR" evidence="3">
    <location>
        <begin position="571"/>
        <end position="605"/>
    </location>
</feature>
<dbReference type="InterPro" id="IPR011990">
    <property type="entry name" value="TPR-like_helical_dom_sf"/>
</dbReference>
<dbReference type="EMBL" id="RDQH01000339">
    <property type="protein sequence ID" value="RXH78159.1"/>
    <property type="molecule type" value="Genomic_DNA"/>
</dbReference>
<dbReference type="GO" id="GO:0009507">
    <property type="term" value="C:chloroplast"/>
    <property type="evidence" value="ECO:0007669"/>
    <property type="project" value="TreeGrafter"/>
</dbReference>
<gene>
    <name evidence="4" type="ORF">DVH24_001677</name>
</gene>
<feature type="repeat" description="PPR" evidence="3">
    <location>
        <begin position="466"/>
        <end position="500"/>
    </location>
</feature>
<dbReference type="GO" id="GO:0031930">
    <property type="term" value="P:mitochondria-nucleus signaling pathway"/>
    <property type="evidence" value="ECO:0007669"/>
    <property type="project" value="TreeGrafter"/>
</dbReference>
<dbReference type="Gene3D" id="1.25.40.10">
    <property type="entry name" value="Tetratricopeptide repeat domain"/>
    <property type="match status" value="3"/>
</dbReference>
<dbReference type="Pfam" id="PF12854">
    <property type="entry name" value="PPR_1"/>
    <property type="match status" value="1"/>
</dbReference>
<evidence type="ECO:0000256" key="3">
    <source>
        <dbReference type="PROSITE-ProRule" id="PRU00708"/>
    </source>
</evidence>